<feature type="compositionally biased region" description="Low complexity" evidence="4">
    <location>
        <begin position="433"/>
        <end position="447"/>
    </location>
</feature>
<evidence type="ECO:0000259" key="6">
    <source>
        <dbReference type="PROSITE" id="PS50893"/>
    </source>
</evidence>
<dbReference type="InterPro" id="IPR027417">
    <property type="entry name" value="P-loop_NTPase"/>
</dbReference>
<feature type="transmembrane region" description="Helical" evidence="5">
    <location>
        <begin position="547"/>
        <end position="565"/>
    </location>
</feature>
<feature type="compositionally biased region" description="Basic residues" evidence="4">
    <location>
        <begin position="448"/>
        <end position="459"/>
    </location>
</feature>
<feature type="transmembrane region" description="Helical" evidence="5">
    <location>
        <begin position="807"/>
        <end position="829"/>
    </location>
</feature>
<evidence type="ECO:0000313" key="8">
    <source>
        <dbReference type="Proteomes" id="UP000460718"/>
    </source>
</evidence>
<feature type="non-terminal residue" evidence="7">
    <location>
        <position position="1"/>
    </location>
</feature>
<feature type="compositionally biased region" description="Low complexity" evidence="4">
    <location>
        <begin position="48"/>
        <end position="58"/>
    </location>
</feature>
<dbReference type="Gene3D" id="3.40.50.300">
    <property type="entry name" value="P-loop containing nucleotide triphosphate hydrolases"/>
    <property type="match status" value="1"/>
</dbReference>
<dbReference type="Proteomes" id="UP000460718">
    <property type="component" value="Unassembled WGS sequence"/>
</dbReference>
<dbReference type="EMBL" id="QXFW01002777">
    <property type="protein sequence ID" value="KAE8975505.1"/>
    <property type="molecule type" value="Genomic_DNA"/>
</dbReference>
<sequence length="836" mass="90086">KTEVFRSEEADGSIVTTTIRTTRRTVKSSTGALVTTIEVETTTETESTDGTTSTTVATETREETESEESSLTSPSGYLGVKRESSSKLTTKSRGTKSKRGGVSEKAQASSSVRGDGHGETEGAEKMVSVVLKSREATMAAHIGSGIAAATVIASKTEATGSKRDEKIAGGGSNVTARATEENEQVQTARAAAAWGEEVEHVQLASTETASTRKLVQVLAVNRGCSVRVAFDELACAAQASESSNAVKGVTGYAESGRMTAVIGAGRVGKTTFLGTLAGEENPTKGKIYYNGHEASALVRRRGTGYCWFGDEQTVWHGTTTVREALFLSACLRQNNEISETRKIETIQSWLELLGLTEIAEQPLELCSAVETRLVAIGVELAFSPSVLLVDEPTTGLDDKGAQRIYLEALPGVKRLGSGKSIAAWALESVGEGSSISHTTTTTTTTKGGKARTSKKKKKYASGASMSTGSETINHEKETRFVQLFQRSEIKRALLTQMQRVGYLRPDSAEEHAPALVTAYKSGRLLTLSSFWASRSLMVSATAQWQRVSVMGVFLVALLWFLWLIVAARSSEYDTFDGVNQGASLIAWSTLTFGASVVLGAVARASRGNAWRENASWRREQAWQAYPAVAYHLCFSVVELVFVLVLAFVVTVLTFALFGFWSVAESGNFSLYWLTLAIFALGQVYLGQWLVRLMPSGSYAAVAGSAFNLLPLLTFVWSWRSSALGNLASWLGMVTPQRFALQVLQALVFGATPDSCAFDTVESGASGAESEIPCRELRLIPSDESSFSRQITVHSYAELEYGAERGSVAFRLVELAVFLLAFRFLVIVALQKRQTRA</sequence>
<keyword evidence="5" id="KW-0812">Transmembrane</keyword>
<feature type="region of interest" description="Disordered" evidence="4">
    <location>
        <begin position="433"/>
        <end position="468"/>
    </location>
</feature>
<feature type="compositionally biased region" description="Low complexity" evidence="4">
    <location>
        <begin position="27"/>
        <end position="40"/>
    </location>
</feature>
<keyword evidence="1" id="KW-0813">Transport</keyword>
<feature type="domain" description="ABC transporter" evidence="6">
    <location>
        <begin position="228"/>
        <end position="465"/>
    </location>
</feature>
<accession>A0A6A3I3I3</accession>
<dbReference type="PROSITE" id="PS50893">
    <property type="entry name" value="ABC_TRANSPORTER_2"/>
    <property type="match status" value="1"/>
</dbReference>
<feature type="transmembrane region" description="Helical" evidence="5">
    <location>
        <begin position="669"/>
        <end position="686"/>
    </location>
</feature>
<evidence type="ECO:0000256" key="1">
    <source>
        <dbReference type="ARBA" id="ARBA00022448"/>
    </source>
</evidence>
<evidence type="ECO:0000256" key="3">
    <source>
        <dbReference type="ARBA" id="ARBA00022840"/>
    </source>
</evidence>
<evidence type="ECO:0000313" key="7">
    <source>
        <dbReference type="EMBL" id="KAE8975505.1"/>
    </source>
</evidence>
<organism evidence="7 8">
    <name type="scientific">Phytophthora fragariae</name>
    <dbReference type="NCBI Taxonomy" id="53985"/>
    <lineage>
        <taxon>Eukaryota</taxon>
        <taxon>Sar</taxon>
        <taxon>Stramenopiles</taxon>
        <taxon>Oomycota</taxon>
        <taxon>Peronosporomycetes</taxon>
        <taxon>Peronosporales</taxon>
        <taxon>Peronosporaceae</taxon>
        <taxon>Phytophthora</taxon>
    </lineage>
</organism>
<reference evidence="7 8" key="1">
    <citation type="submission" date="2018-09" db="EMBL/GenBank/DDBJ databases">
        <title>Genomic investigation of the strawberry pathogen Phytophthora fragariae indicates pathogenicity is determined by transcriptional variation in three key races.</title>
        <authorList>
            <person name="Adams T.M."/>
            <person name="Armitage A.D."/>
            <person name="Sobczyk M.K."/>
            <person name="Bates H.J."/>
            <person name="Dunwell J.M."/>
            <person name="Nellist C.F."/>
            <person name="Harrison R.J."/>
        </authorList>
    </citation>
    <scope>NUCLEOTIDE SEQUENCE [LARGE SCALE GENOMIC DNA]</scope>
    <source>
        <strain evidence="7 8">SCRP245</strain>
    </source>
</reference>
<keyword evidence="2" id="KW-0547">Nucleotide-binding</keyword>
<evidence type="ECO:0000256" key="2">
    <source>
        <dbReference type="ARBA" id="ARBA00022741"/>
    </source>
</evidence>
<keyword evidence="5" id="KW-0472">Membrane</keyword>
<evidence type="ECO:0000256" key="4">
    <source>
        <dbReference type="SAM" id="MobiDB-lite"/>
    </source>
</evidence>
<dbReference type="GO" id="GO:0016887">
    <property type="term" value="F:ATP hydrolysis activity"/>
    <property type="evidence" value="ECO:0007669"/>
    <property type="project" value="InterPro"/>
</dbReference>
<dbReference type="InterPro" id="IPR003439">
    <property type="entry name" value="ABC_transporter-like_ATP-bd"/>
</dbReference>
<feature type="transmembrane region" description="Helical" evidence="5">
    <location>
        <begin position="624"/>
        <end position="657"/>
    </location>
</feature>
<feature type="transmembrane region" description="Helical" evidence="5">
    <location>
        <begin position="585"/>
        <end position="604"/>
    </location>
</feature>
<name>A0A6A3I3I3_9STRA</name>
<comment type="caution">
    <text evidence="7">The sequence shown here is derived from an EMBL/GenBank/DDBJ whole genome shotgun (WGS) entry which is preliminary data.</text>
</comment>
<dbReference type="PANTHER" id="PTHR19241">
    <property type="entry name" value="ATP-BINDING CASSETTE TRANSPORTER"/>
    <property type="match status" value="1"/>
</dbReference>
<feature type="region of interest" description="Disordered" evidence="4">
    <location>
        <begin position="24"/>
        <end position="122"/>
    </location>
</feature>
<proteinExistence type="predicted"/>
<protein>
    <recommendedName>
        <fullName evidence="6">ABC transporter domain-containing protein</fullName>
    </recommendedName>
</protein>
<evidence type="ECO:0000256" key="5">
    <source>
        <dbReference type="SAM" id="Phobius"/>
    </source>
</evidence>
<keyword evidence="3" id="KW-0067">ATP-binding</keyword>
<keyword evidence="5" id="KW-1133">Transmembrane helix</keyword>
<dbReference type="SMART" id="SM00382">
    <property type="entry name" value="AAA"/>
    <property type="match status" value="1"/>
</dbReference>
<dbReference type="InterPro" id="IPR003593">
    <property type="entry name" value="AAA+_ATPase"/>
</dbReference>
<dbReference type="SUPFAM" id="SSF52540">
    <property type="entry name" value="P-loop containing nucleoside triphosphate hydrolases"/>
    <property type="match status" value="1"/>
</dbReference>
<dbReference type="Pfam" id="PF00005">
    <property type="entry name" value="ABC_tran"/>
    <property type="match status" value="1"/>
</dbReference>
<feature type="transmembrane region" description="Helical" evidence="5">
    <location>
        <begin position="698"/>
        <end position="718"/>
    </location>
</feature>
<dbReference type="GO" id="GO:0005524">
    <property type="term" value="F:ATP binding"/>
    <property type="evidence" value="ECO:0007669"/>
    <property type="project" value="UniProtKB-KW"/>
</dbReference>
<dbReference type="AlphaFoldDB" id="A0A6A3I3I3"/>
<gene>
    <name evidence="7" type="ORF">PF011_g24438</name>
</gene>